<feature type="compositionally biased region" description="Basic and acidic residues" evidence="3">
    <location>
        <begin position="74"/>
        <end position="96"/>
    </location>
</feature>
<evidence type="ECO:0000259" key="4">
    <source>
        <dbReference type="PROSITE" id="PS50013"/>
    </source>
</evidence>
<evidence type="ECO:0000256" key="2">
    <source>
        <dbReference type="ARBA" id="ARBA00023242"/>
    </source>
</evidence>
<dbReference type="Pfam" id="PF00385">
    <property type="entry name" value="Chromo"/>
    <property type="match status" value="1"/>
</dbReference>
<dbReference type="InterPro" id="IPR000953">
    <property type="entry name" value="Chromo/chromo_shadow_dom"/>
</dbReference>
<dbReference type="EMBL" id="MEKH01000013">
    <property type="protein sequence ID" value="ODN98175.1"/>
    <property type="molecule type" value="Genomic_DNA"/>
</dbReference>
<feature type="region of interest" description="Disordered" evidence="3">
    <location>
        <begin position="1"/>
        <end position="23"/>
    </location>
</feature>
<dbReference type="PROSITE" id="PS50013">
    <property type="entry name" value="CHROMO_2"/>
    <property type="match status" value="1"/>
</dbReference>
<dbReference type="InterPro" id="IPR051219">
    <property type="entry name" value="Heterochromatin_chromo-domain"/>
</dbReference>
<dbReference type="SUPFAM" id="SSF54160">
    <property type="entry name" value="Chromo domain-like"/>
    <property type="match status" value="2"/>
</dbReference>
<protein>
    <recommendedName>
        <fullName evidence="4">Chromo domain-containing protein</fullName>
    </recommendedName>
</protein>
<dbReference type="GO" id="GO:0006338">
    <property type="term" value="P:chromatin remodeling"/>
    <property type="evidence" value="ECO:0007669"/>
    <property type="project" value="UniProtKB-ARBA"/>
</dbReference>
<comment type="caution">
    <text evidence="5">The sequence shown here is derived from an EMBL/GenBank/DDBJ whole genome shotgun (WGS) entry which is preliminary data.</text>
</comment>
<dbReference type="Proteomes" id="UP000095149">
    <property type="component" value="Unassembled WGS sequence"/>
</dbReference>
<name>A0A1E3JBY6_9TREE</name>
<evidence type="ECO:0000313" key="6">
    <source>
        <dbReference type="Proteomes" id="UP000095149"/>
    </source>
</evidence>
<feature type="compositionally biased region" description="Acidic residues" evidence="3">
    <location>
        <begin position="10"/>
        <end position="23"/>
    </location>
</feature>
<dbReference type="Gene3D" id="2.40.50.40">
    <property type="match status" value="2"/>
</dbReference>
<dbReference type="PANTHER" id="PTHR22812">
    <property type="entry name" value="CHROMOBOX PROTEIN"/>
    <property type="match status" value="1"/>
</dbReference>
<dbReference type="SMART" id="SM00298">
    <property type="entry name" value="CHROMO"/>
    <property type="match status" value="1"/>
</dbReference>
<dbReference type="Pfam" id="PF01393">
    <property type="entry name" value="Chromo_shadow"/>
    <property type="match status" value="1"/>
</dbReference>
<sequence>MPNAKQPIESESESEGSEEEYEVEAILGHRKTRGNKLEYHVSWKNYGPTHNSWEPEANVIHAEELLKIYWDTQKKAESKEPEPAPKKRGRPSKDSVRANSSRVSTSLVAKEDNEPAPKRSRTSAVNGRKRVVKGSSEEPEEEEETAADDPEYVDEYTAYMKMKDWENVVESVDTIDMDDDGKIIVLVTMKKGTKSVIPRDLAYERFPYKVLKFYESHLKLVFCTISRW</sequence>
<evidence type="ECO:0000256" key="3">
    <source>
        <dbReference type="SAM" id="MobiDB-lite"/>
    </source>
</evidence>
<dbReference type="OrthoDB" id="433924at2759"/>
<dbReference type="InterPro" id="IPR008251">
    <property type="entry name" value="Chromo_shadow_dom"/>
</dbReference>
<organism evidence="5 6">
    <name type="scientific">Cryptococcus amylolentus CBS 6273</name>
    <dbReference type="NCBI Taxonomy" id="1296118"/>
    <lineage>
        <taxon>Eukaryota</taxon>
        <taxon>Fungi</taxon>
        <taxon>Dikarya</taxon>
        <taxon>Basidiomycota</taxon>
        <taxon>Agaricomycotina</taxon>
        <taxon>Tremellomycetes</taxon>
        <taxon>Tremellales</taxon>
        <taxon>Cryptococcaceae</taxon>
        <taxon>Cryptococcus</taxon>
    </lineage>
</organism>
<keyword evidence="2" id="KW-0539">Nucleus</keyword>
<dbReference type="SMART" id="SM00300">
    <property type="entry name" value="ChSh"/>
    <property type="match status" value="1"/>
</dbReference>
<dbReference type="InterPro" id="IPR016197">
    <property type="entry name" value="Chromo-like_dom_sf"/>
</dbReference>
<gene>
    <name evidence="5" type="ORF">I350_07821</name>
</gene>
<dbReference type="GO" id="GO:0005634">
    <property type="term" value="C:nucleus"/>
    <property type="evidence" value="ECO:0007669"/>
    <property type="project" value="UniProtKB-SubCell"/>
</dbReference>
<feature type="domain" description="Chromo" evidence="4">
    <location>
        <begin position="21"/>
        <end position="81"/>
    </location>
</feature>
<dbReference type="AlphaFoldDB" id="A0A1E3JBY6"/>
<reference evidence="5 6" key="1">
    <citation type="submission" date="2016-06" db="EMBL/GenBank/DDBJ databases">
        <title>Evolution of pathogenesis and genome organization in the Tremellales.</title>
        <authorList>
            <person name="Cuomo C."/>
            <person name="Litvintseva A."/>
            <person name="Heitman J."/>
            <person name="Chen Y."/>
            <person name="Sun S."/>
            <person name="Springer D."/>
            <person name="Dromer F."/>
            <person name="Young S."/>
            <person name="Zeng Q."/>
            <person name="Chapman S."/>
            <person name="Gujja S."/>
            <person name="Saif S."/>
            <person name="Birren B."/>
        </authorList>
    </citation>
    <scope>NUCLEOTIDE SEQUENCE [LARGE SCALE GENOMIC DNA]</scope>
    <source>
        <strain evidence="5 6">CBS 6273</strain>
    </source>
</reference>
<feature type="compositionally biased region" description="Acidic residues" evidence="3">
    <location>
        <begin position="137"/>
        <end position="151"/>
    </location>
</feature>
<feature type="region of interest" description="Disordered" evidence="3">
    <location>
        <begin position="74"/>
        <end position="151"/>
    </location>
</feature>
<comment type="subcellular location">
    <subcellularLocation>
        <location evidence="1">Nucleus</location>
    </subcellularLocation>
</comment>
<proteinExistence type="predicted"/>
<evidence type="ECO:0000256" key="1">
    <source>
        <dbReference type="ARBA" id="ARBA00004123"/>
    </source>
</evidence>
<dbReference type="CDD" id="cd00024">
    <property type="entry name" value="CD_CSD"/>
    <property type="match status" value="1"/>
</dbReference>
<feature type="compositionally biased region" description="Polar residues" evidence="3">
    <location>
        <begin position="97"/>
        <end position="107"/>
    </location>
</feature>
<evidence type="ECO:0000313" key="5">
    <source>
        <dbReference type="EMBL" id="ODN98175.1"/>
    </source>
</evidence>
<dbReference type="InterPro" id="IPR023780">
    <property type="entry name" value="Chromo_domain"/>
</dbReference>
<accession>A0A1E3JBY6</accession>